<dbReference type="InterPro" id="IPR029063">
    <property type="entry name" value="SAM-dependent_MTases_sf"/>
</dbReference>
<evidence type="ECO:0000313" key="3">
    <source>
        <dbReference type="Proteomes" id="UP000321058"/>
    </source>
</evidence>
<feature type="domain" description="Methyltransferase type 11" evidence="1">
    <location>
        <begin position="46"/>
        <end position="139"/>
    </location>
</feature>
<name>A0A512N3Z0_9HYPH</name>
<dbReference type="OrthoDB" id="9795634at2"/>
<dbReference type="Gene3D" id="3.40.50.150">
    <property type="entry name" value="Vaccinia Virus protein VP39"/>
    <property type="match status" value="1"/>
</dbReference>
<dbReference type="EMBL" id="BKAJ01000016">
    <property type="protein sequence ID" value="GEP53708.1"/>
    <property type="molecule type" value="Genomic_DNA"/>
</dbReference>
<keyword evidence="2" id="KW-0808">Transferase</keyword>
<proteinExistence type="predicted"/>
<gene>
    <name evidence="2" type="ORF">RSO01_08740</name>
</gene>
<accession>A0A512N3Z0</accession>
<comment type="caution">
    <text evidence="2">The sequence shown here is derived from an EMBL/GenBank/DDBJ whole genome shotgun (WGS) entry which is preliminary data.</text>
</comment>
<reference evidence="2 3" key="1">
    <citation type="submission" date="2019-07" db="EMBL/GenBank/DDBJ databases">
        <title>Whole genome shotgun sequence of Reyranella soli NBRC 108950.</title>
        <authorList>
            <person name="Hosoyama A."/>
            <person name="Uohara A."/>
            <person name="Ohji S."/>
            <person name="Ichikawa N."/>
        </authorList>
    </citation>
    <scope>NUCLEOTIDE SEQUENCE [LARGE SCALE GENOMIC DNA]</scope>
    <source>
        <strain evidence="2 3">NBRC 108950</strain>
    </source>
</reference>
<sequence length="265" mass="28425">MAETAYGPDVRFNDGAGYERMMGVWSRAAGDIFLDWLAPPPGLRWVDVGCGNGAFTELIVQRHAPAAIEGIDPSGAQLAFARTRPAAQVARFRQGDAMALPFGDASFDVAVMALVIFFVPEPARGVAEMARVVRPGGFVTAYAWDVMGGGLPFQPIIGEMSAMGMSPPRPPQSEASRMEALRALWQGAGLAEIETREIVVSRTFADFEDFWTTNMLALIGQVIAALPPADAERLKARVRARLPADAEGRITYTSRANAIKGCVPA</sequence>
<dbReference type="InterPro" id="IPR013216">
    <property type="entry name" value="Methyltransf_11"/>
</dbReference>
<dbReference type="CDD" id="cd02440">
    <property type="entry name" value="AdoMet_MTases"/>
    <property type="match status" value="1"/>
</dbReference>
<dbReference type="Proteomes" id="UP000321058">
    <property type="component" value="Unassembled WGS sequence"/>
</dbReference>
<dbReference type="Pfam" id="PF08241">
    <property type="entry name" value="Methyltransf_11"/>
    <property type="match status" value="1"/>
</dbReference>
<dbReference type="GO" id="GO:0008757">
    <property type="term" value="F:S-adenosylmethionine-dependent methyltransferase activity"/>
    <property type="evidence" value="ECO:0007669"/>
    <property type="project" value="InterPro"/>
</dbReference>
<evidence type="ECO:0000259" key="1">
    <source>
        <dbReference type="Pfam" id="PF08241"/>
    </source>
</evidence>
<dbReference type="SUPFAM" id="SSF53335">
    <property type="entry name" value="S-adenosyl-L-methionine-dependent methyltransferases"/>
    <property type="match status" value="1"/>
</dbReference>
<dbReference type="GO" id="GO:0032259">
    <property type="term" value="P:methylation"/>
    <property type="evidence" value="ECO:0007669"/>
    <property type="project" value="UniProtKB-KW"/>
</dbReference>
<dbReference type="RefSeq" id="WP_147146606.1">
    <property type="nucleotide sequence ID" value="NZ_BKAJ01000016.1"/>
</dbReference>
<evidence type="ECO:0000313" key="2">
    <source>
        <dbReference type="EMBL" id="GEP53708.1"/>
    </source>
</evidence>
<protein>
    <submittedName>
        <fullName evidence="2">Methyltransferase</fullName>
    </submittedName>
</protein>
<dbReference type="AlphaFoldDB" id="A0A512N3Z0"/>
<keyword evidence="3" id="KW-1185">Reference proteome</keyword>
<organism evidence="2 3">
    <name type="scientific">Reyranella soli</name>
    <dbReference type="NCBI Taxonomy" id="1230389"/>
    <lineage>
        <taxon>Bacteria</taxon>
        <taxon>Pseudomonadati</taxon>
        <taxon>Pseudomonadota</taxon>
        <taxon>Alphaproteobacteria</taxon>
        <taxon>Hyphomicrobiales</taxon>
        <taxon>Reyranellaceae</taxon>
        <taxon>Reyranella</taxon>
    </lineage>
</organism>
<keyword evidence="2" id="KW-0489">Methyltransferase</keyword>
<dbReference type="PANTHER" id="PTHR43591">
    <property type="entry name" value="METHYLTRANSFERASE"/>
    <property type="match status" value="1"/>
</dbReference>